<sequence length="101" mass="11363">MTPVMGVHLNASPIWLLIGIFSPSLSSGMFVAERGGSSVGAANLPIGGWKCRARFREEIFYHQRYSSNNCLSWWKRDRSAASTSLLTTLTIREKSCQRKHF</sequence>
<evidence type="ECO:0000313" key="2">
    <source>
        <dbReference type="EMBL" id="CAD7011718.1"/>
    </source>
</evidence>
<dbReference type="AlphaFoldDB" id="A0A811V6E8"/>
<gene>
    <name evidence="2" type="ORF">CCAP1982_LOCUS19827</name>
</gene>
<dbReference type="EMBL" id="CAJHJT010000056">
    <property type="protein sequence ID" value="CAD7011718.1"/>
    <property type="molecule type" value="Genomic_DNA"/>
</dbReference>
<feature type="chain" id="PRO_5032381780" evidence="1">
    <location>
        <begin position="29"/>
        <end position="101"/>
    </location>
</feature>
<feature type="signal peptide" evidence="1">
    <location>
        <begin position="1"/>
        <end position="28"/>
    </location>
</feature>
<evidence type="ECO:0000256" key="1">
    <source>
        <dbReference type="SAM" id="SignalP"/>
    </source>
</evidence>
<organism evidence="2 3">
    <name type="scientific">Ceratitis capitata</name>
    <name type="common">Mediterranean fruit fly</name>
    <name type="synonym">Tephritis capitata</name>
    <dbReference type="NCBI Taxonomy" id="7213"/>
    <lineage>
        <taxon>Eukaryota</taxon>
        <taxon>Metazoa</taxon>
        <taxon>Ecdysozoa</taxon>
        <taxon>Arthropoda</taxon>
        <taxon>Hexapoda</taxon>
        <taxon>Insecta</taxon>
        <taxon>Pterygota</taxon>
        <taxon>Neoptera</taxon>
        <taxon>Endopterygota</taxon>
        <taxon>Diptera</taxon>
        <taxon>Brachycera</taxon>
        <taxon>Muscomorpha</taxon>
        <taxon>Tephritoidea</taxon>
        <taxon>Tephritidae</taxon>
        <taxon>Ceratitis</taxon>
        <taxon>Ceratitis</taxon>
    </lineage>
</organism>
<proteinExistence type="predicted"/>
<accession>A0A811V6E8</accession>
<dbReference type="Proteomes" id="UP000606786">
    <property type="component" value="Unassembled WGS sequence"/>
</dbReference>
<keyword evidence="3" id="KW-1185">Reference proteome</keyword>
<comment type="caution">
    <text evidence="2">The sequence shown here is derived from an EMBL/GenBank/DDBJ whole genome shotgun (WGS) entry which is preliminary data.</text>
</comment>
<protein>
    <submittedName>
        <fullName evidence="2">(Mediterranean fruit fly) hypothetical protein</fullName>
    </submittedName>
</protein>
<name>A0A811V6E8_CERCA</name>
<reference evidence="2" key="1">
    <citation type="submission" date="2020-11" db="EMBL/GenBank/DDBJ databases">
        <authorList>
            <person name="Whitehead M."/>
        </authorList>
    </citation>
    <scope>NUCLEOTIDE SEQUENCE</scope>
    <source>
        <strain evidence="2">EGII</strain>
    </source>
</reference>
<evidence type="ECO:0000313" key="3">
    <source>
        <dbReference type="Proteomes" id="UP000606786"/>
    </source>
</evidence>
<keyword evidence="1" id="KW-0732">Signal</keyword>